<dbReference type="InterPro" id="IPR045464">
    <property type="entry name" value="Hrt3/FBXO9_C"/>
</dbReference>
<gene>
    <name evidence="4" type="ORF">CspeluHIS016_0407090</name>
</gene>
<reference evidence="4" key="2">
    <citation type="submission" date="2023-06" db="EMBL/GenBank/DDBJ databases">
        <authorList>
            <person name="Kobayashi Y."/>
            <person name="Kayamori A."/>
            <person name="Aoki K."/>
            <person name="Shiwa Y."/>
            <person name="Fujita N."/>
            <person name="Sugita T."/>
            <person name="Iwasaki W."/>
            <person name="Tanaka N."/>
            <person name="Takashima M."/>
        </authorList>
    </citation>
    <scope>NUCLEOTIDE SEQUENCE</scope>
    <source>
        <strain evidence="4">HIS016</strain>
    </source>
</reference>
<evidence type="ECO:0000313" key="5">
    <source>
        <dbReference type="Proteomes" id="UP001222932"/>
    </source>
</evidence>
<dbReference type="GO" id="GO:0031146">
    <property type="term" value="P:SCF-dependent proteasomal ubiquitin-dependent protein catabolic process"/>
    <property type="evidence" value="ECO:0007669"/>
    <property type="project" value="TreeGrafter"/>
</dbReference>
<feature type="region of interest" description="Disordered" evidence="2">
    <location>
        <begin position="45"/>
        <end position="173"/>
    </location>
</feature>
<dbReference type="GO" id="GO:0005737">
    <property type="term" value="C:cytoplasm"/>
    <property type="evidence" value="ECO:0007669"/>
    <property type="project" value="TreeGrafter"/>
</dbReference>
<sequence length="549" mass="61142">MAVPIQPSKGPSMATLSLNDSGVVNDELEAFRRAWRAEVEAKKEVEVDVGGVKWKGTEEGKVTDKGKRSSGEYKNPKANANGDDEWPEPGAPVKAVRSRSPVKAPLSPVKSTSTSPKTMRSPTKAQFPSPTAPKQLPVSQAQATRATIVEAEPDESGSESGTDSPMPFPQRRRTGDAVGLYTRAVEAEQEGRLSDALHLYRRAFRADENVDRLYALNVRKAAAAPQIQGEKEEVTPTPVDIVDPSVPDESEYTFTREVQVRPDYEREGGRVSPLTALLEARVGDPESFPDEAGDPAMSFRAADAALPLPISKLPSELLDRILLFLDVGAQERFGASCWRARLLTAHGAAWKRLAEQIYLPPMVESVAVGRGLARRHRDEWRTTIVEEERLRMDGAYISVCHYIRPGAGEQWVTITHMITYHRFLRFYPDGHVISFLTTDHPSDVVPLLKPTLRAKGLHFGRWRLVRAEDERGRKRPRVLVTDLVEPGVGAKYEFEMELTLRETGRGRWNKLDLVSYSSINLATGEALGLSLKHQKPFYFSKVRSYKPPF</sequence>
<comment type="caution">
    <text evidence="4">The sequence shown here is derived from an EMBL/GenBank/DDBJ whole genome shotgun (WGS) entry which is preliminary data.</text>
</comment>
<dbReference type="PROSITE" id="PS50181">
    <property type="entry name" value="FBOX"/>
    <property type="match status" value="1"/>
</dbReference>
<dbReference type="PANTHER" id="PTHR12874:SF9">
    <property type="entry name" value="F-BOX ONLY PROTEIN 48"/>
    <property type="match status" value="1"/>
</dbReference>
<feature type="compositionally biased region" description="Basic and acidic residues" evidence="2">
    <location>
        <begin position="55"/>
        <end position="75"/>
    </location>
</feature>
<organism evidence="4 5">
    <name type="scientific">Cutaneotrichosporon spelunceum</name>
    <dbReference type="NCBI Taxonomy" id="1672016"/>
    <lineage>
        <taxon>Eukaryota</taxon>
        <taxon>Fungi</taxon>
        <taxon>Dikarya</taxon>
        <taxon>Basidiomycota</taxon>
        <taxon>Agaricomycotina</taxon>
        <taxon>Tremellomycetes</taxon>
        <taxon>Trichosporonales</taxon>
        <taxon>Trichosporonaceae</taxon>
        <taxon>Cutaneotrichosporon</taxon>
    </lineage>
</organism>
<keyword evidence="5" id="KW-1185">Reference proteome</keyword>
<feature type="compositionally biased region" description="Polar residues" evidence="2">
    <location>
        <begin position="120"/>
        <end position="129"/>
    </location>
</feature>
<dbReference type="Proteomes" id="UP001222932">
    <property type="component" value="Unassembled WGS sequence"/>
</dbReference>
<evidence type="ECO:0000313" key="4">
    <source>
        <dbReference type="EMBL" id="GMK57875.1"/>
    </source>
</evidence>
<evidence type="ECO:0000259" key="3">
    <source>
        <dbReference type="PROSITE" id="PS50181"/>
    </source>
</evidence>
<dbReference type="AlphaFoldDB" id="A0AAD3YC95"/>
<dbReference type="EMBL" id="BTCM01000004">
    <property type="protein sequence ID" value="GMK57875.1"/>
    <property type="molecule type" value="Genomic_DNA"/>
</dbReference>
<accession>A0AAD3YC95</accession>
<reference evidence="4" key="1">
    <citation type="journal article" date="2023" name="BMC Genomics">
        <title>Chromosome-level genome assemblies of Cutaneotrichosporon spp. (Trichosporonales, Basidiomycota) reveal imbalanced evolution between nucleotide sequences and chromosome synteny.</title>
        <authorList>
            <person name="Kobayashi Y."/>
            <person name="Kayamori A."/>
            <person name="Aoki K."/>
            <person name="Shiwa Y."/>
            <person name="Matsutani M."/>
            <person name="Fujita N."/>
            <person name="Sugita T."/>
            <person name="Iwasaki W."/>
            <person name="Tanaka N."/>
            <person name="Takashima M."/>
        </authorList>
    </citation>
    <scope>NUCLEOTIDE SEQUENCE</scope>
    <source>
        <strain evidence="4">HIS016</strain>
    </source>
</reference>
<feature type="compositionally biased region" description="Low complexity" evidence="2">
    <location>
        <begin position="107"/>
        <end position="118"/>
    </location>
</feature>
<feature type="domain" description="F-box" evidence="3">
    <location>
        <begin position="307"/>
        <end position="353"/>
    </location>
</feature>
<keyword evidence="1" id="KW-0833">Ubl conjugation pathway</keyword>
<dbReference type="InterPro" id="IPR036047">
    <property type="entry name" value="F-box-like_dom_sf"/>
</dbReference>
<name>A0AAD3YC95_9TREE</name>
<dbReference type="GO" id="GO:0019005">
    <property type="term" value="C:SCF ubiquitin ligase complex"/>
    <property type="evidence" value="ECO:0007669"/>
    <property type="project" value="TreeGrafter"/>
</dbReference>
<proteinExistence type="predicted"/>
<dbReference type="SUPFAM" id="SSF81383">
    <property type="entry name" value="F-box domain"/>
    <property type="match status" value="1"/>
</dbReference>
<dbReference type="Gene3D" id="1.20.1280.50">
    <property type="match status" value="1"/>
</dbReference>
<dbReference type="PANTHER" id="PTHR12874">
    <property type="entry name" value="F-BOX ONLY PROTEIN 48-RELATED"/>
    <property type="match status" value="1"/>
</dbReference>
<dbReference type="Pfam" id="PF19270">
    <property type="entry name" value="FBO_C"/>
    <property type="match status" value="1"/>
</dbReference>
<evidence type="ECO:0000256" key="2">
    <source>
        <dbReference type="SAM" id="MobiDB-lite"/>
    </source>
</evidence>
<feature type="region of interest" description="Disordered" evidence="2">
    <location>
        <begin position="227"/>
        <end position="247"/>
    </location>
</feature>
<evidence type="ECO:0000256" key="1">
    <source>
        <dbReference type="ARBA" id="ARBA00022786"/>
    </source>
</evidence>
<protein>
    <recommendedName>
        <fullName evidence="3">F-box domain-containing protein</fullName>
    </recommendedName>
</protein>
<dbReference type="InterPro" id="IPR001810">
    <property type="entry name" value="F-box_dom"/>
</dbReference>